<evidence type="ECO:0000313" key="10">
    <source>
        <dbReference type="Proteomes" id="UP000509458"/>
    </source>
</evidence>
<dbReference type="EMBL" id="LR812090">
    <property type="protein sequence ID" value="CAB9494933.1"/>
    <property type="molecule type" value="Genomic_DNA"/>
</dbReference>
<dbReference type="AlphaFoldDB" id="A0A6T9Y523"/>
<organism evidence="9 10">
    <name type="scientific">Alteromonas macleodii</name>
    <name type="common">Pseudoalteromonas macleodii</name>
    <dbReference type="NCBI Taxonomy" id="28108"/>
    <lineage>
        <taxon>Bacteria</taxon>
        <taxon>Pseudomonadati</taxon>
        <taxon>Pseudomonadota</taxon>
        <taxon>Gammaproteobacteria</taxon>
        <taxon>Alteromonadales</taxon>
        <taxon>Alteromonadaceae</taxon>
        <taxon>Alteromonas/Salinimonas group</taxon>
        <taxon>Alteromonas</taxon>
    </lineage>
</organism>
<name>A0A6T9Y523_ALTMA</name>
<gene>
    <name evidence="9" type="ORF">ALFOR1_40316</name>
</gene>
<sequence length="569" mass="62498">MFTFLCKPYRAFSFACAASLLISTLLTGSANADVTTSSLTSVEPSSAKAKNVEMSLNNASIDLDVYREHVKTLASDEFEGRGPLSKGEKKTVEYLVSEYKKLGLKPAFGDSYTQAVPLAKITPSNMSSLNIGDLSFEAGNEFTARTQRIVSEYSLTDSDLIFVGYGINAPEYNWNDYAGLDVKGKTVVMLVNDPGFASKDPNLFQGNAMTYYGRWTYKYEEAARQGAEAVFIVHETMPAGYGWGVVENSNSNTKFSLVDDNNNASQVGVMGWLHLNAARELFEKAGLDYGELKRKASKPGFIPISLDTSAFLKFDNAIEHAESQNVAGILEGTSKPEEWVMLHAHWDHLGKVEKNGKTTIYNGAVDNASGTAGVLTLADALSKNKEGFSRTLMFSAFTAEETGLLGADYFANNPPVPTKNMVAFLNIDGMNVNDDVDYILQYGEGYLSIEDDLATAAALQGRTVKMDPRPQNGLFFRSDHFALAKQGVPSILFMSLGDTDPSFIAKRYHKADDDYLPSWTLGGVKQDLSLIGTMLTHYAQGDIWPYWKRESDFKAKRLQALSRSETTTK</sequence>
<dbReference type="PANTHER" id="PTHR12147">
    <property type="entry name" value="METALLOPEPTIDASE M28 FAMILY MEMBER"/>
    <property type="match status" value="1"/>
</dbReference>
<evidence type="ECO:0000256" key="2">
    <source>
        <dbReference type="ARBA" id="ARBA00022670"/>
    </source>
</evidence>
<evidence type="ECO:0000256" key="3">
    <source>
        <dbReference type="ARBA" id="ARBA00022723"/>
    </source>
</evidence>
<accession>A0A6T9Y523</accession>
<evidence type="ECO:0000256" key="4">
    <source>
        <dbReference type="ARBA" id="ARBA00022729"/>
    </source>
</evidence>
<feature type="signal peptide" evidence="7">
    <location>
        <begin position="1"/>
        <end position="32"/>
    </location>
</feature>
<reference evidence="9 10" key="1">
    <citation type="submission" date="2020-06" db="EMBL/GenBank/DDBJ databases">
        <authorList>
            <person name="Duchaud E."/>
        </authorList>
    </citation>
    <scope>NUCLEOTIDE SEQUENCE [LARGE SCALE GENOMIC DNA]</scope>
    <source>
        <strain evidence="9">Alteromonas fortis</strain>
    </source>
</reference>
<dbReference type="CDD" id="cd04821">
    <property type="entry name" value="PA_M28_1_2"/>
    <property type="match status" value="1"/>
</dbReference>
<evidence type="ECO:0000256" key="5">
    <source>
        <dbReference type="ARBA" id="ARBA00022801"/>
    </source>
</evidence>
<dbReference type="Gene3D" id="3.40.630.10">
    <property type="entry name" value="Zn peptidases"/>
    <property type="match status" value="2"/>
</dbReference>
<dbReference type="SUPFAM" id="SSF53187">
    <property type="entry name" value="Zn-dependent exopeptidases"/>
    <property type="match status" value="1"/>
</dbReference>
<dbReference type="InterPro" id="IPR045175">
    <property type="entry name" value="M28_fam"/>
</dbReference>
<feature type="chain" id="PRO_5029821741" evidence="7">
    <location>
        <begin position="33"/>
        <end position="569"/>
    </location>
</feature>
<dbReference type="Proteomes" id="UP000509458">
    <property type="component" value="Chromosome"/>
</dbReference>
<dbReference type="GO" id="GO:0008235">
    <property type="term" value="F:metalloexopeptidase activity"/>
    <property type="evidence" value="ECO:0007669"/>
    <property type="project" value="InterPro"/>
</dbReference>
<keyword evidence="3" id="KW-0479">Metal-binding</keyword>
<evidence type="ECO:0000313" key="9">
    <source>
        <dbReference type="EMBL" id="CAB9494933.1"/>
    </source>
</evidence>
<feature type="domain" description="Peptidase M28" evidence="8">
    <location>
        <begin position="325"/>
        <end position="515"/>
    </location>
</feature>
<dbReference type="GO" id="GO:0006508">
    <property type="term" value="P:proteolysis"/>
    <property type="evidence" value="ECO:0007669"/>
    <property type="project" value="UniProtKB-KW"/>
</dbReference>
<evidence type="ECO:0000256" key="7">
    <source>
        <dbReference type="SAM" id="SignalP"/>
    </source>
</evidence>
<keyword evidence="4 7" id="KW-0732">Signal</keyword>
<dbReference type="GO" id="GO:0004177">
    <property type="term" value="F:aminopeptidase activity"/>
    <property type="evidence" value="ECO:0007669"/>
    <property type="project" value="UniProtKB-KW"/>
</dbReference>
<evidence type="ECO:0000256" key="6">
    <source>
        <dbReference type="ARBA" id="ARBA00022833"/>
    </source>
</evidence>
<dbReference type="Pfam" id="PF04389">
    <property type="entry name" value="Peptidase_M28"/>
    <property type="match status" value="1"/>
</dbReference>
<keyword evidence="5" id="KW-0378">Hydrolase</keyword>
<dbReference type="GO" id="GO:0046872">
    <property type="term" value="F:metal ion binding"/>
    <property type="evidence" value="ECO:0007669"/>
    <property type="project" value="UniProtKB-KW"/>
</dbReference>
<proteinExistence type="predicted"/>
<protein>
    <submittedName>
        <fullName evidence="9">Putative aminopeptidase</fullName>
    </submittedName>
</protein>
<dbReference type="InterPro" id="IPR007484">
    <property type="entry name" value="Peptidase_M28"/>
</dbReference>
<keyword evidence="2" id="KW-0645">Protease</keyword>
<evidence type="ECO:0000256" key="1">
    <source>
        <dbReference type="ARBA" id="ARBA00022438"/>
    </source>
</evidence>
<evidence type="ECO:0000259" key="8">
    <source>
        <dbReference type="Pfam" id="PF04389"/>
    </source>
</evidence>
<dbReference type="PANTHER" id="PTHR12147:SF56">
    <property type="entry name" value="AMINOPEPTIDASE YDR415C-RELATED"/>
    <property type="match status" value="1"/>
</dbReference>
<keyword evidence="6" id="KW-0862">Zinc</keyword>
<keyword evidence="1 9" id="KW-0031">Aminopeptidase</keyword>